<protein>
    <submittedName>
        <fullName evidence="9">M23 family peptidase</fullName>
    </submittedName>
</protein>
<proteinExistence type="predicted"/>
<accession>A0A2T8HJI6</accession>
<evidence type="ECO:0000256" key="7">
    <source>
        <dbReference type="SAM" id="Phobius"/>
    </source>
</evidence>
<dbReference type="FunFam" id="2.70.70.10:FF:000006">
    <property type="entry name" value="M23 family peptidase"/>
    <property type="match status" value="1"/>
</dbReference>
<organism evidence="9 10">
    <name type="scientific">Sphingobacterium corticibacter</name>
    <dbReference type="NCBI Taxonomy" id="2171749"/>
    <lineage>
        <taxon>Bacteria</taxon>
        <taxon>Pseudomonadati</taxon>
        <taxon>Bacteroidota</taxon>
        <taxon>Sphingobacteriia</taxon>
        <taxon>Sphingobacteriales</taxon>
        <taxon>Sphingobacteriaceae</taxon>
        <taxon>Sphingobacterium</taxon>
    </lineage>
</organism>
<dbReference type="EMBL" id="QDKG01000002">
    <property type="protein sequence ID" value="PVH25553.1"/>
    <property type="molecule type" value="Genomic_DNA"/>
</dbReference>
<keyword evidence="6" id="KW-0482">Metalloprotease</keyword>
<dbReference type="Gene3D" id="2.70.70.10">
    <property type="entry name" value="Glucose Permease (Domain IIA)"/>
    <property type="match status" value="1"/>
</dbReference>
<keyword evidence="3" id="KW-0479">Metal-binding</keyword>
<evidence type="ECO:0000256" key="3">
    <source>
        <dbReference type="ARBA" id="ARBA00022723"/>
    </source>
</evidence>
<comment type="caution">
    <text evidence="9">The sequence shown here is derived from an EMBL/GenBank/DDBJ whole genome shotgun (WGS) entry which is preliminary data.</text>
</comment>
<dbReference type="Pfam" id="PF01551">
    <property type="entry name" value="Peptidase_M23"/>
    <property type="match status" value="1"/>
</dbReference>
<reference evidence="9 10" key="1">
    <citation type="submission" date="2018-04" db="EMBL/GenBank/DDBJ databases">
        <title>Sphingobacterium cortibacter sp. nov.</title>
        <authorList>
            <person name="Li Y."/>
        </authorList>
    </citation>
    <scope>NUCLEOTIDE SEQUENCE [LARGE SCALE GENOMIC DNA]</scope>
    <source>
        <strain evidence="9 10">2c-3</strain>
    </source>
</reference>
<dbReference type="CDD" id="cd12797">
    <property type="entry name" value="M23_peptidase"/>
    <property type="match status" value="1"/>
</dbReference>
<keyword evidence="5" id="KW-0862">Zinc</keyword>
<dbReference type="GO" id="GO:0006508">
    <property type="term" value="P:proteolysis"/>
    <property type="evidence" value="ECO:0007669"/>
    <property type="project" value="UniProtKB-KW"/>
</dbReference>
<evidence type="ECO:0000259" key="8">
    <source>
        <dbReference type="Pfam" id="PF01551"/>
    </source>
</evidence>
<feature type="transmembrane region" description="Helical" evidence="7">
    <location>
        <begin position="34"/>
        <end position="53"/>
    </location>
</feature>
<dbReference type="InterPro" id="IPR050570">
    <property type="entry name" value="Cell_wall_metabolism_enzyme"/>
</dbReference>
<evidence type="ECO:0000256" key="1">
    <source>
        <dbReference type="ARBA" id="ARBA00001947"/>
    </source>
</evidence>
<keyword evidence="7" id="KW-0812">Transmembrane</keyword>
<name>A0A2T8HJI6_9SPHI</name>
<keyword evidence="4" id="KW-0378">Hydrolase</keyword>
<keyword evidence="10" id="KW-1185">Reference proteome</keyword>
<dbReference type="GO" id="GO:0004222">
    <property type="term" value="F:metalloendopeptidase activity"/>
    <property type="evidence" value="ECO:0007669"/>
    <property type="project" value="TreeGrafter"/>
</dbReference>
<dbReference type="SUPFAM" id="SSF51261">
    <property type="entry name" value="Duplicated hybrid motif"/>
    <property type="match status" value="1"/>
</dbReference>
<keyword evidence="2" id="KW-0645">Protease</keyword>
<dbReference type="OrthoDB" id="9810477at2"/>
<evidence type="ECO:0000256" key="6">
    <source>
        <dbReference type="ARBA" id="ARBA00023049"/>
    </source>
</evidence>
<comment type="cofactor">
    <cofactor evidence="1">
        <name>Zn(2+)</name>
        <dbReference type="ChEBI" id="CHEBI:29105"/>
    </cofactor>
</comment>
<dbReference type="InterPro" id="IPR016047">
    <property type="entry name" value="M23ase_b-sheet_dom"/>
</dbReference>
<evidence type="ECO:0000256" key="4">
    <source>
        <dbReference type="ARBA" id="ARBA00022801"/>
    </source>
</evidence>
<dbReference type="GO" id="GO:0046872">
    <property type="term" value="F:metal ion binding"/>
    <property type="evidence" value="ECO:0007669"/>
    <property type="project" value="UniProtKB-KW"/>
</dbReference>
<feature type="domain" description="M23ase beta-sheet core" evidence="8">
    <location>
        <begin position="184"/>
        <end position="278"/>
    </location>
</feature>
<evidence type="ECO:0000256" key="2">
    <source>
        <dbReference type="ARBA" id="ARBA00022670"/>
    </source>
</evidence>
<dbReference type="PANTHER" id="PTHR21666:SF288">
    <property type="entry name" value="CELL DIVISION PROTEIN YTFB"/>
    <property type="match status" value="1"/>
</dbReference>
<sequence length="284" mass="31741">MLKKKTSVLIVSADGNPNKKIQIPTFLLSYWKHIAFSLATVVLLGVVGIVYFVNHRNEKLYAEVYLKKIDKLRQRNQQLTLDDASKQVNIDDVRRSINSFDSTLNRINAKMKKRGLKAIALNNAGGPLVEDDDNLEELAKYYVNMLEDVENRLDGAPFGRPHNGRITSRYGYRGNPFTGGGRERHSGIDFQGRTGENIKSTAKGTVIFAGYKGGYGNLVAVRHANGYETRYAHLSRIRVKSGQRIDVGTIVGLLGSTGRSTGPHLHYEVLQGGRTINPEKYFQF</sequence>
<evidence type="ECO:0000313" key="9">
    <source>
        <dbReference type="EMBL" id="PVH25553.1"/>
    </source>
</evidence>
<dbReference type="Proteomes" id="UP000245627">
    <property type="component" value="Unassembled WGS sequence"/>
</dbReference>
<evidence type="ECO:0000256" key="5">
    <source>
        <dbReference type="ARBA" id="ARBA00022833"/>
    </source>
</evidence>
<keyword evidence="7" id="KW-1133">Transmembrane helix</keyword>
<keyword evidence="7" id="KW-0472">Membrane</keyword>
<dbReference type="InterPro" id="IPR011055">
    <property type="entry name" value="Dup_hybrid_motif"/>
</dbReference>
<gene>
    <name evidence="9" type="ORF">DC487_06310</name>
</gene>
<dbReference type="PANTHER" id="PTHR21666">
    <property type="entry name" value="PEPTIDASE-RELATED"/>
    <property type="match status" value="1"/>
</dbReference>
<dbReference type="AlphaFoldDB" id="A0A2T8HJI6"/>
<dbReference type="RefSeq" id="WP_116775126.1">
    <property type="nucleotide sequence ID" value="NZ_QDKG01000002.1"/>
</dbReference>
<evidence type="ECO:0000313" key="10">
    <source>
        <dbReference type="Proteomes" id="UP000245627"/>
    </source>
</evidence>